<keyword evidence="2" id="KW-1185">Reference proteome</keyword>
<evidence type="ECO:0000313" key="1">
    <source>
        <dbReference type="EMBL" id="SHK24064.1"/>
    </source>
</evidence>
<accession>A0A1M6QV12</accession>
<evidence type="ECO:0000313" key="2">
    <source>
        <dbReference type="Proteomes" id="UP000184465"/>
    </source>
</evidence>
<gene>
    <name evidence="1" type="ORF">SAMN02745912_02736</name>
</gene>
<proteinExistence type="predicted"/>
<dbReference type="Proteomes" id="UP000184465">
    <property type="component" value="Unassembled WGS sequence"/>
</dbReference>
<sequence length="53" mass="6252">MFFKKKKNFDMEKTEAKEELIDVLEIKDKDKNKLNNVPDEIIAKAIKNLLSKD</sequence>
<organism evidence="1 2">
    <name type="scientific">Paramaledivibacter caminithermalis (strain DSM 15212 / CIP 107654 / DViRD3)</name>
    <name type="common">Clostridium caminithermale</name>
    <dbReference type="NCBI Taxonomy" id="1121301"/>
    <lineage>
        <taxon>Bacteria</taxon>
        <taxon>Bacillati</taxon>
        <taxon>Bacillota</taxon>
        <taxon>Clostridia</taxon>
        <taxon>Peptostreptococcales</taxon>
        <taxon>Caminicellaceae</taxon>
        <taxon>Paramaledivibacter</taxon>
    </lineage>
</organism>
<reference evidence="2" key="1">
    <citation type="submission" date="2016-11" db="EMBL/GenBank/DDBJ databases">
        <authorList>
            <person name="Varghese N."/>
            <person name="Submissions S."/>
        </authorList>
    </citation>
    <scope>NUCLEOTIDE SEQUENCE [LARGE SCALE GENOMIC DNA]</scope>
    <source>
        <strain evidence="2">DSM 15212 / CIP 107654 / DViRD3</strain>
    </source>
</reference>
<protein>
    <submittedName>
        <fullName evidence="1">Uncharacterized protein</fullName>
    </submittedName>
</protein>
<dbReference type="STRING" id="1121301.SAMN02745912_02736"/>
<dbReference type="EMBL" id="FRAG01000039">
    <property type="protein sequence ID" value="SHK24064.1"/>
    <property type="molecule type" value="Genomic_DNA"/>
</dbReference>
<dbReference type="RefSeq" id="WP_165613088.1">
    <property type="nucleotide sequence ID" value="NZ_FRAG01000039.1"/>
</dbReference>
<dbReference type="AlphaFoldDB" id="A0A1M6QV12"/>
<name>A0A1M6QV12_PARC5</name>